<dbReference type="NCBIfam" id="TIGR00113">
    <property type="entry name" value="queA"/>
    <property type="match status" value="1"/>
</dbReference>
<comment type="catalytic activity">
    <reaction evidence="5">
        <text>7-aminomethyl-7-carbaguanosine(34) in tRNA + S-adenosyl-L-methionine = epoxyqueuosine(34) in tRNA + adenine + L-methionine + 2 H(+)</text>
        <dbReference type="Rhea" id="RHEA:32155"/>
        <dbReference type="Rhea" id="RHEA-COMP:10342"/>
        <dbReference type="Rhea" id="RHEA-COMP:18582"/>
        <dbReference type="ChEBI" id="CHEBI:15378"/>
        <dbReference type="ChEBI" id="CHEBI:16708"/>
        <dbReference type="ChEBI" id="CHEBI:57844"/>
        <dbReference type="ChEBI" id="CHEBI:59789"/>
        <dbReference type="ChEBI" id="CHEBI:82833"/>
        <dbReference type="ChEBI" id="CHEBI:194443"/>
        <dbReference type="EC" id="2.4.99.17"/>
    </reaction>
</comment>
<comment type="caution">
    <text evidence="6">The sequence shown here is derived from an EMBL/GenBank/DDBJ whole genome shotgun (WGS) entry which is preliminary data.</text>
</comment>
<dbReference type="Proteomes" id="UP000297762">
    <property type="component" value="Unassembled WGS sequence"/>
</dbReference>
<keyword evidence="4 5" id="KW-0671">Queuosine biosynthesis</keyword>
<dbReference type="SUPFAM" id="SSF111337">
    <property type="entry name" value="QueA-like"/>
    <property type="match status" value="1"/>
</dbReference>
<comment type="subunit">
    <text evidence="5">Monomer.</text>
</comment>
<dbReference type="AlphaFoldDB" id="A0A4R9K1T2"/>
<dbReference type="PANTHER" id="PTHR30307:SF0">
    <property type="entry name" value="S-ADENOSYLMETHIONINE:TRNA RIBOSYLTRANSFERASE-ISOMERASE"/>
    <property type="match status" value="1"/>
</dbReference>
<dbReference type="NCBIfam" id="NF001140">
    <property type="entry name" value="PRK00147.1"/>
    <property type="match status" value="1"/>
</dbReference>
<dbReference type="OrthoDB" id="9805933at2"/>
<comment type="function">
    <text evidence="5">Transfers and isomerizes the ribose moiety from AdoMet to the 7-aminomethyl group of 7-deazaguanine (preQ1-tRNA) to give epoxyqueuosine (oQ-tRNA).</text>
</comment>
<organism evidence="6 7">
    <name type="scientific">Leptospira sarikeiensis</name>
    <dbReference type="NCBI Taxonomy" id="2484943"/>
    <lineage>
        <taxon>Bacteria</taxon>
        <taxon>Pseudomonadati</taxon>
        <taxon>Spirochaetota</taxon>
        <taxon>Spirochaetia</taxon>
        <taxon>Leptospirales</taxon>
        <taxon>Leptospiraceae</taxon>
        <taxon>Leptospira</taxon>
    </lineage>
</organism>
<evidence type="ECO:0000256" key="1">
    <source>
        <dbReference type="ARBA" id="ARBA00022490"/>
    </source>
</evidence>
<dbReference type="Pfam" id="PF02547">
    <property type="entry name" value="Queuosine_synth"/>
    <property type="match status" value="1"/>
</dbReference>
<dbReference type="EMBL" id="RQGF01000035">
    <property type="protein sequence ID" value="TGL58780.1"/>
    <property type="molecule type" value="Genomic_DNA"/>
</dbReference>
<gene>
    <name evidence="5 6" type="primary">queA</name>
    <name evidence="6" type="ORF">EHQ64_17180</name>
</gene>
<evidence type="ECO:0000256" key="4">
    <source>
        <dbReference type="ARBA" id="ARBA00022785"/>
    </source>
</evidence>
<keyword evidence="7" id="KW-1185">Reference proteome</keyword>
<evidence type="ECO:0000256" key="5">
    <source>
        <dbReference type="HAMAP-Rule" id="MF_00113"/>
    </source>
</evidence>
<keyword evidence="3 5" id="KW-0949">S-adenosyl-L-methionine</keyword>
<evidence type="ECO:0000313" key="6">
    <source>
        <dbReference type="EMBL" id="TGL58780.1"/>
    </source>
</evidence>
<dbReference type="InterPro" id="IPR036100">
    <property type="entry name" value="QueA_sf"/>
</dbReference>
<proteinExistence type="inferred from homology"/>
<name>A0A4R9K1T2_9LEPT</name>
<dbReference type="GO" id="GO:0051075">
    <property type="term" value="F:S-adenosylmethionine:tRNA ribosyltransferase-isomerase activity"/>
    <property type="evidence" value="ECO:0007669"/>
    <property type="project" value="UniProtKB-EC"/>
</dbReference>
<reference evidence="6" key="1">
    <citation type="journal article" date="2019" name="PLoS Negl. Trop. Dis.">
        <title>Revisiting the worldwide diversity of Leptospira species in the environment.</title>
        <authorList>
            <person name="Vincent A.T."/>
            <person name="Schiettekatte O."/>
            <person name="Bourhy P."/>
            <person name="Veyrier F.J."/>
            <person name="Picardeau M."/>
        </authorList>
    </citation>
    <scope>NUCLEOTIDE SEQUENCE [LARGE SCALE GENOMIC DNA]</scope>
    <source>
        <strain evidence="6">201702455</strain>
    </source>
</reference>
<comment type="subcellular location">
    <subcellularLocation>
        <location evidence="5">Cytoplasm</location>
    </subcellularLocation>
</comment>
<dbReference type="InterPro" id="IPR003699">
    <property type="entry name" value="QueA"/>
</dbReference>
<accession>A0A4R9K1T2</accession>
<dbReference type="GO" id="GO:0008616">
    <property type="term" value="P:tRNA queuosine(34) biosynthetic process"/>
    <property type="evidence" value="ECO:0007669"/>
    <property type="project" value="UniProtKB-UniRule"/>
</dbReference>
<dbReference type="GO" id="GO:0005737">
    <property type="term" value="C:cytoplasm"/>
    <property type="evidence" value="ECO:0007669"/>
    <property type="project" value="UniProtKB-SubCell"/>
</dbReference>
<evidence type="ECO:0000256" key="3">
    <source>
        <dbReference type="ARBA" id="ARBA00022691"/>
    </source>
</evidence>
<dbReference type="Gene3D" id="2.40.10.240">
    <property type="entry name" value="QueA-like"/>
    <property type="match status" value="1"/>
</dbReference>
<evidence type="ECO:0000313" key="7">
    <source>
        <dbReference type="Proteomes" id="UP000297762"/>
    </source>
</evidence>
<dbReference type="InterPro" id="IPR042119">
    <property type="entry name" value="QueA_dom2"/>
</dbReference>
<dbReference type="HAMAP" id="MF_00113">
    <property type="entry name" value="QueA"/>
    <property type="match status" value="1"/>
</dbReference>
<dbReference type="RefSeq" id="WP_135651027.1">
    <property type="nucleotide sequence ID" value="NZ_RQGF01000035.1"/>
</dbReference>
<dbReference type="EC" id="2.4.99.17" evidence="5"/>
<dbReference type="InterPro" id="IPR042118">
    <property type="entry name" value="QueA_dom1"/>
</dbReference>
<keyword evidence="2 5" id="KW-0808">Transferase</keyword>
<dbReference type="PANTHER" id="PTHR30307">
    <property type="entry name" value="S-ADENOSYLMETHIONINE:TRNA RIBOSYLTRANSFERASE-ISOMERASE"/>
    <property type="match status" value="1"/>
</dbReference>
<keyword evidence="1 5" id="KW-0963">Cytoplasm</keyword>
<evidence type="ECO:0000256" key="2">
    <source>
        <dbReference type="ARBA" id="ARBA00022679"/>
    </source>
</evidence>
<comment type="pathway">
    <text evidence="5">tRNA modification; tRNA-queuosine biosynthesis.</text>
</comment>
<keyword evidence="6" id="KW-0328">Glycosyltransferase</keyword>
<comment type="similarity">
    <text evidence="5">Belongs to the QueA family.</text>
</comment>
<keyword evidence="6" id="KW-0413">Isomerase</keyword>
<protein>
    <recommendedName>
        <fullName evidence="5">S-adenosylmethionine:tRNA ribosyltransferase-isomerase</fullName>
        <ecNumber evidence="5">2.4.99.17</ecNumber>
    </recommendedName>
    <alternativeName>
        <fullName evidence="5">Queuosine biosynthesis protein QueA</fullName>
    </alternativeName>
</protein>
<dbReference type="UniPathway" id="UPA00392"/>
<sequence>MEFQDLSDFDFDLPEEQIAKFPAAQRDRSRLLVLGRKSEFLKEEPEFARILEYLKPGDLLVANATRVSKRRVFLLSKTERRHEAMFLSETSPGIWKTLIRNSKKLKIGDRLLDEKTGTFGFSVLDKEEEFTILRSGSELDENKFELIGNTPIPPYFKRESTSEDDLRYQTVYSKNLGSVAAPTAGLHFTPELLDKLKTIGIGFLELELKVGYGTFQSLSQDHFSNKKLHEEEYYIPEETAQILNSAKQGKSRIISVGTTTLRALESSYDPDIEKFKAGSGNTNLFLQPEDSILSCDGLITNFHLPQSSLLLLVSAFAEKQKILNAYKYAIDRKFRFFSYGDSMLILDPDPDST</sequence>
<dbReference type="Gene3D" id="3.40.1780.10">
    <property type="entry name" value="QueA-like"/>
    <property type="match status" value="1"/>
</dbReference>